<gene>
    <name evidence="1" type="ORF">SAMN04488241_1059</name>
</gene>
<proteinExistence type="predicted"/>
<accession>A0A1I5S6X6</accession>
<dbReference type="EMBL" id="FOXP01000005">
    <property type="protein sequence ID" value="SFP66431.1"/>
    <property type="molecule type" value="Genomic_DNA"/>
</dbReference>
<dbReference type="OrthoDB" id="1265701at2"/>
<keyword evidence="2" id="KW-1185">Reference proteome</keyword>
<organism evidence="1 2">
    <name type="scientific">Sphingomonas rubra</name>
    <dbReference type="NCBI Taxonomy" id="634430"/>
    <lineage>
        <taxon>Bacteria</taxon>
        <taxon>Pseudomonadati</taxon>
        <taxon>Pseudomonadota</taxon>
        <taxon>Alphaproteobacteria</taxon>
        <taxon>Sphingomonadales</taxon>
        <taxon>Sphingomonadaceae</taxon>
        <taxon>Sphingomonas</taxon>
    </lineage>
</organism>
<protein>
    <submittedName>
        <fullName evidence="1">Uncharacterized protein</fullName>
    </submittedName>
</protein>
<dbReference type="AlphaFoldDB" id="A0A1I5S6X6"/>
<name>A0A1I5S6X6_9SPHN</name>
<reference evidence="1 2" key="1">
    <citation type="submission" date="2016-10" db="EMBL/GenBank/DDBJ databases">
        <authorList>
            <person name="de Groot N.N."/>
        </authorList>
    </citation>
    <scope>NUCLEOTIDE SEQUENCE [LARGE SCALE GENOMIC DNA]</scope>
    <source>
        <strain evidence="1 2">CGMCC 1.9113</strain>
    </source>
</reference>
<sequence length="210" mass="24368">MSDDSSEEIIISSDMLHVLPDDVRLHFEQMAEEAQAVLAQVQPELKRIATLTRALTHIVTLQYIMDKLLASRFDANMEYFYELDMLTTAFVVTYARLHLGKGGAGFDKMQLPEDLREMHDEVMTLRNKRFAHDDEDLGFIQSEMEVSYADDQFIVYPRLSVRFQIGGDPNWKKLVNAIQEIYYDRNAAMIGHLTRKTGEQWKFAEQPQQD</sequence>
<dbReference type="RefSeq" id="WP_093332883.1">
    <property type="nucleotide sequence ID" value="NZ_FOXP01000005.1"/>
</dbReference>
<evidence type="ECO:0000313" key="2">
    <source>
        <dbReference type="Proteomes" id="UP000199586"/>
    </source>
</evidence>
<evidence type="ECO:0000313" key="1">
    <source>
        <dbReference type="EMBL" id="SFP66431.1"/>
    </source>
</evidence>
<dbReference type="Proteomes" id="UP000199586">
    <property type="component" value="Unassembled WGS sequence"/>
</dbReference>